<dbReference type="Gene3D" id="3.30.70.100">
    <property type="match status" value="1"/>
</dbReference>
<dbReference type="PANTHER" id="PTHR30347:SF1">
    <property type="entry name" value="MECHANOSENSITIVE CHANNEL MSCK"/>
    <property type="match status" value="1"/>
</dbReference>
<evidence type="ECO:0000259" key="8">
    <source>
        <dbReference type="Pfam" id="PF00924"/>
    </source>
</evidence>
<dbReference type="GO" id="GO:0008381">
    <property type="term" value="F:mechanosensitive monoatomic ion channel activity"/>
    <property type="evidence" value="ECO:0007669"/>
    <property type="project" value="UniProtKB-ARBA"/>
</dbReference>
<dbReference type="InterPro" id="IPR049142">
    <property type="entry name" value="MS_channel_1st"/>
</dbReference>
<feature type="domain" description="Mechanosensitive ion channel transmembrane helices 2/3" evidence="10">
    <location>
        <begin position="79"/>
        <end position="119"/>
    </location>
</feature>
<evidence type="ECO:0000313" key="12">
    <source>
        <dbReference type="Proteomes" id="UP000243232"/>
    </source>
</evidence>
<protein>
    <submittedName>
        <fullName evidence="11">Mechanosensitive ion channel</fullName>
    </submittedName>
</protein>
<proteinExistence type="inferred from homology"/>
<dbReference type="Proteomes" id="UP000243232">
    <property type="component" value="Chromosome I"/>
</dbReference>
<comment type="subcellular location">
    <subcellularLocation>
        <location evidence="1">Cell membrane</location>
        <topology evidence="1">Multi-pass membrane protein</topology>
    </subcellularLocation>
</comment>
<dbReference type="Pfam" id="PF21082">
    <property type="entry name" value="MS_channel_3rd"/>
    <property type="match status" value="1"/>
</dbReference>
<feature type="transmembrane region" description="Helical" evidence="7">
    <location>
        <begin position="73"/>
        <end position="97"/>
    </location>
</feature>
<gene>
    <name evidence="11" type="ORF">SAMN05216296_0247</name>
</gene>
<evidence type="ECO:0000256" key="4">
    <source>
        <dbReference type="ARBA" id="ARBA00022692"/>
    </source>
</evidence>
<keyword evidence="6 7" id="KW-0472">Membrane</keyword>
<reference evidence="12" key="1">
    <citation type="submission" date="2016-10" db="EMBL/GenBank/DDBJ databases">
        <authorList>
            <person name="Varghese N."/>
            <person name="Submissions S."/>
        </authorList>
    </citation>
    <scope>NUCLEOTIDE SEQUENCE [LARGE SCALE GENOMIC DNA]</scope>
    <source>
        <strain evidence="12">DSM 17875</strain>
    </source>
</reference>
<keyword evidence="12" id="KW-1185">Reference proteome</keyword>
<sequence>MSAEKFTADVQQTLWQWATTPWFQIGNTDVHLLRMVGLLFILIFAWWFSTVLERGLRNLVMRGKGETMNTSGVYALARITRYLVWIVGTLIGLRYLGLDLTNLALVGGAIGVGIGLGLQNIFSNFISGIILLVERTLKVGDFVDLQSGVMGRVNEIGMRYTRITTNDLVDIIVPNSEFINGRVTNWSFNENCRRIHVPFNVAYGSDKHKVKQAALNAVAEVPGSITHDSKRRPEVWLTHFADSSLNFELVVWVEHALMISPGSTHARFMWAIDDQLRLAGIEIPFPQRDLHLRSGSLRVEMNDTRADLHAMQHPEAKPQPKP</sequence>
<name>A0A1H2E0B2_9PSED</name>
<dbReference type="SUPFAM" id="SSF82689">
    <property type="entry name" value="Mechanosensitive channel protein MscS (YggB), C-terminal domain"/>
    <property type="match status" value="1"/>
</dbReference>
<dbReference type="Gene3D" id="2.30.30.60">
    <property type="match status" value="1"/>
</dbReference>
<keyword evidence="4 7" id="KW-0812">Transmembrane</keyword>
<evidence type="ECO:0000256" key="6">
    <source>
        <dbReference type="ARBA" id="ARBA00023136"/>
    </source>
</evidence>
<comment type="similarity">
    <text evidence="2">Belongs to the MscS (TC 1.A.23) family.</text>
</comment>
<dbReference type="Gene3D" id="1.10.287.1260">
    <property type="match status" value="1"/>
</dbReference>
<evidence type="ECO:0000256" key="5">
    <source>
        <dbReference type="ARBA" id="ARBA00022989"/>
    </source>
</evidence>
<dbReference type="RefSeq" id="WP_090192701.1">
    <property type="nucleotide sequence ID" value="NZ_LT629785.1"/>
</dbReference>
<dbReference type="STRING" id="364197.SAMN05216296_0247"/>
<keyword evidence="5 7" id="KW-1133">Transmembrane helix</keyword>
<feature type="domain" description="Mechanosensitive ion channel MscS" evidence="8">
    <location>
        <begin position="120"/>
        <end position="187"/>
    </location>
</feature>
<keyword evidence="3" id="KW-1003">Cell membrane</keyword>
<dbReference type="OrthoDB" id="9799209at2"/>
<dbReference type="GO" id="GO:0005886">
    <property type="term" value="C:plasma membrane"/>
    <property type="evidence" value="ECO:0007669"/>
    <property type="project" value="UniProtKB-SubCell"/>
</dbReference>
<dbReference type="AlphaFoldDB" id="A0A1H2E0B2"/>
<dbReference type="InterPro" id="IPR006685">
    <property type="entry name" value="MscS_channel_2nd"/>
</dbReference>
<evidence type="ECO:0000256" key="7">
    <source>
        <dbReference type="SAM" id="Phobius"/>
    </source>
</evidence>
<dbReference type="InterPro" id="IPR023408">
    <property type="entry name" value="MscS_beta-dom_sf"/>
</dbReference>
<dbReference type="EMBL" id="LT629785">
    <property type="protein sequence ID" value="SDT88544.1"/>
    <property type="molecule type" value="Genomic_DNA"/>
</dbReference>
<dbReference type="Pfam" id="PF00924">
    <property type="entry name" value="MS_channel_2nd"/>
    <property type="match status" value="1"/>
</dbReference>
<dbReference type="SUPFAM" id="SSF50182">
    <property type="entry name" value="Sm-like ribonucleoproteins"/>
    <property type="match status" value="1"/>
</dbReference>
<evidence type="ECO:0000256" key="2">
    <source>
        <dbReference type="ARBA" id="ARBA00008017"/>
    </source>
</evidence>
<evidence type="ECO:0000259" key="10">
    <source>
        <dbReference type="Pfam" id="PF21088"/>
    </source>
</evidence>
<evidence type="ECO:0000256" key="3">
    <source>
        <dbReference type="ARBA" id="ARBA00022475"/>
    </source>
</evidence>
<feature type="transmembrane region" description="Helical" evidence="7">
    <location>
        <begin position="32"/>
        <end position="52"/>
    </location>
</feature>
<feature type="domain" description="Mechanosensitive ion channel MscS C-terminal" evidence="9">
    <location>
        <begin position="197"/>
        <end position="283"/>
    </location>
</feature>
<dbReference type="InterPro" id="IPR052702">
    <property type="entry name" value="MscS-like_channel"/>
</dbReference>
<organism evidence="11 12">
    <name type="scientific">Pseudomonas pohangensis</name>
    <dbReference type="NCBI Taxonomy" id="364197"/>
    <lineage>
        <taxon>Bacteria</taxon>
        <taxon>Pseudomonadati</taxon>
        <taxon>Pseudomonadota</taxon>
        <taxon>Gammaproteobacteria</taxon>
        <taxon>Pseudomonadales</taxon>
        <taxon>Pseudomonadaceae</taxon>
        <taxon>Pseudomonas</taxon>
    </lineage>
</organism>
<feature type="transmembrane region" description="Helical" evidence="7">
    <location>
        <begin position="103"/>
        <end position="133"/>
    </location>
</feature>
<dbReference type="Pfam" id="PF21088">
    <property type="entry name" value="MS_channel_1st"/>
    <property type="match status" value="1"/>
</dbReference>
<dbReference type="InterPro" id="IPR010920">
    <property type="entry name" value="LSM_dom_sf"/>
</dbReference>
<accession>A0A1H2E0B2</accession>
<dbReference type="SUPFAM" id="SSF82861">
    <property type="entry name" value="Mechanosensitive channel protein MscS (YggB), transmembrane region"/>
    <property type="match status" value="1"/>
</dbReference>
<evidence type="ECO:0000256" key="1">
    <source>
        <dbReference type="ARBA" id="ARBA00004651"/>
    </source>
</evidence>
<evidence type="ECO:0000259" key="9">
    <source>
        <dbReference type="Pfam" id="PF21082"/>
    </source>
</evidence>
<dbReference type="InterPro" id="IPR011066">
    <property type="entry name" value="MscS_channel_C_sf"/>
</dbReference>
<evidence type="ECO:0000313" key="11">
    <source>
        <dbReference type="EMBL" id="SDT88544.1"/>
    </source>
</evidence>
<dbReference type="PANTHER" id="PTHR30347">
    <property type="entry name" value="POTASSIUM CHANNEL RELATED"/>
    <property type="match status" value="1"/>
</dbReference>
<dbReference type="InterPro" id="IPR011014">
    <property type="entry name" value="MscS_channel_TM-2"/>
</dbReference>
<dbReference type="InterPro" id="IPR049278">
    <property type="entry name" value="MS_channel_C"/>
</dbReference>